<protein>
    <recommendedName>
        <fullName evidence="4">Transposase</fullName>
    </recommendedName>
</protein>
<accession>A0A0R1TQ53</accession>
<dbReference type="Proteomes" id="UP000051048">
    <property type="component" value="Unassembled WGS sequence"/>
</dbReference>
<sequence length="84" mass="9768">MNKLGLLKKSGSGSKPRRYGKEVVERVGAVLDEVKYKKTISKDADYWKKRSKRVEKSNELLKKKIKAYSELQEKLAQIEILEKE</sequence>
<organism evidence="2 3">
    <name type="scientific">Ligilactobacillus equi DSM 15833 = JCM 10991</name>
    <dbReference type="NCBI Taxonomy" id="1423740"/>
    <lineage>
        <taxon>Bacteria</taxon>
        <taxon>Bacillati</taxon>
        <taxon>Bacillota</taxon>
        <taxon>Bacilli</taxon>
        <taxon>Lactobacillales</taxon>
        <taxon>Lactobacillaceae</taxon>
        <taxon>Ligilactobacillus</taxon>
    </lineage>
</organism>
<feature type="coiled-coil region" evidence="1">
    <location>
        <begin position="54"/>
        <end position="84"/>
    </location>
</feature>
<keyword evidence="1" id="KW-0175">Coiled coil</keyword>
<evidence type="ECO:0008006" key="4">
    <source>
        <dbReference type="Google" id="ProtNLM"/>
    </source>
</evidence>
<dbReference type="AlphaFoldDB" id="A0A0R1TQ53"/>
<name>A0A0R1TQ53_9LACO</name>
<reference evidence="2 3" key="1">
    <citation type="journal article" date="2015" name="Genome Announc.">
        <title>Expanding the biotechnology potential of lactobacilli through comparative genomics of 213 strains and associated genera.</title>
        <authorList>
            <person name="Sun Z."/>
            <person name="Harris H.M."/>
            <person name="McCann A."/>
            <person name="Guo C."/>
            <person name="Argimon S."/>
            <person name="Zhang W."/>
            <person name="Yang X."/>
            <person name="Jeffery I.B."/>
            <person name="Cooney J.C."/>
            <person name="Kagawa T.F."/>
            <person name="Liu W."/>
            <person name="Song Y."/>
            <person name="Salvetti E."/>
            <person name="Wrobel A."/>
            <person name="Rasinkangas P."/>
            <person name="Parkhill J."/>
            <person name="Rea M.C."/>
            <person name="O'Sullivan O."/>
            <person name="Ritari J."/>
            <person name="Douillard F.P."/>
            <person name="Paul Ross R."/>
            <person name="Yang R."/>
            <person name="Briner A.E."/>
            <person name="Felis G.E."/>
            <person name="de Vos W.M."/>
            <person name="Barrangou R."/>
            <person name="Klaenhammer T.R."/>
            <person name="Caufield P.W."/>
            <person name="Cui Y."/>
            <person name="Zhang H."/>
            <person name="O'Toole P.W."/>
        </authorList>
    </citation>
    <scope>NUCLEOTIDE SEQUENCE [LARGE SCALE GENOMIC DNA]</scope>
    <source>
        <strain evidence="2 3">DSM 15833</strain>
    </source>
</reference>
<evidence type="ECO:0000313" key="3">
    <source>
        <dbReference type="Proteomes" id="UP000051048"/>
    </source>
</evidence>
<dbReference type="EMBL" id="AZFH01000052">
    <property type="protein sequence ID" value="KRL80658.1"/>
    <property type="molecule type" value="Genomic_DNA"/>
</dbReference>
<evidence type="ECO:0000313" key="2">
    <source>
        <dbReference type="EMBL" id="KRL80658.1"/>
    </source>
</evidence>
<dbReference type="PATRIC" id="fig|1423740.3.peg.2295"/>
<evidence type="ECO:0000256" key="1">
    <source>
        <dbReference type="SAM" id="Coils"/>
    </source>
</evidence>
<gene>
    <name evidence="2" type="ORF">FC36_GL002114</name>
</gene>
<comment type="caution">
    <text evidence="2">The sequence shown here is derived from an EMBL/GenBank/DDBJ whole genome shotgun (WGS) entry which is preliminary data.</text>
</comment>
<proteinExistence type="predicted"/>